<dbReference type="Ensembl" id="ENSFALT00000010883.2">
    <property type="protein sequence ID" value="ENSFALP00000010840.2"/>
    <property type="gene ID" value="ENSFALG00000010389.2"/>
</dbReference>
<dbReference type="GeneTree" id="ENSGT00940000160712"/>
<organism evidence="5 6">
    <name type="scientific">Ficedula albicollis</name>
    <name type="common">Collared flycatcher</name>
    <name type="synonym">Muscicapa albicollis</name>
    <dbReference type="NCBI Taxonomy" id="59894"/>
    <lineage>
        <taxon>Eukaryota</taxon>
        <taxon>Metazoa</taxon>
        <taxon>Chordata</taxon>
        <taxon>Craniata</taxon>
        <taxon>Vertebrata</taxon>
        <taxon>Euteleostomi</taxon>
        <taxon>Archelosauria</taxon>
        <taxon>Archosauria</taxon>
        <taxon>Dinosauria</taxon>
        <taxon>Saurischia</taxon>
        <taxon>Theropoda</taxon>
        <taxon>Coelurosauria</taxon>
        <taxon>Aves</taxon>
        <taxon>Neognathae</taxon>
        <taxon>Neoaves</taxon>
        <taxon>Telluraves</taxon>
        <taxon>Australaves</taxon>
        <taxon>Passeriformes</taxon>
        <taxon>Muscicapidae</taxon>
        <taxon>Ficedula</taxon>
    </lineage>
</organism>
<evidence type="ECO:0000313" key="5">
    <source>
        <dbReference type="Ensembl" id="ENSFALP00000010840.2"/>
    </source>
</evidence>
<dbReference type="InterPro" id="IPR002073">
    <property type="entry name" value="PDEase_catalytic_dom"/>
</dbReference>
<sequence>MTGGHWESLGMVTGDCRTSLGFYWTSLGIPGGTPRIPRHPKFWAPPGVPQGLDQWGFDVFSLHRAAEEHSLRTVVLELFTRHGLSSRFKVPKNHPKICLGQWEQCPHPCPQHCLSEIELLAIVFAAAIHDFEHTGTTNSFHIQTKSDTAILYNDRSVLENHHISAVFRLMQDEELNIFVNLTKDEFAELRALVIDMVLATDMSCHFQQVKSMKTALQQLERLDKSKVLSLLLHAADISHPTKQWAVHSRWTKALMEEFFRQGDKEAELGLPFSPLCDRTSTLVAQSQIGFIDFIVEPTFSVLTDVAEKLVTPLAEDGSKAKGNPAAPPQPRWASLSPSFVRCAGGPGGPAPPPAVPVVPQLAVAAAVAG</sequence>
<dbReference type="PROSITE" id="PS00126">
    <property type="entry name" value="PDEASE_I_1"/>
    <property type="match status" value="1"/>
</dbReference>
<dbReference type="InterPro" id="IPR003607">
    <property type="entry name" value="HD/PDEase_dom"/>
</dbReference>
<dbReference type="AlphaFoldDB" id="U3K736"/>
<evidence type="ECO:0000256" key="2">
    <source>
        <dbReference type="ARBA" id="ARBA00022801"/>
    </source>
</evidence>
<feature type="domain" description="PDEase" evidence="4">
    <location>
        <begin position="1"/>
        <end position="339"/>
    </location>
</feature>
<protein>
    <recommendedName>
        <fullName evidence="4">PDEase domain-containing protein</fullName>
    </recommendedName>
</protein>
<feature type="binding site" evidence="3">
    <location>
        <position position="130"/>
    </location>
    <ligand>
        <name>Zn(2+)</name>
        <dbReference type="ChEBI" id="CHEBI:29105"/>
        <label>1</label>
    </ligand>
</feature>
<keyword evidence="1 3" id="KW-0479">Metal-binding</keyword>
<dbReference type="GO" id="GO:0046872">
    <property type="term" value="F:metal ion binding"/>
    <property type="evidence" value="ECO:0007669"/>
    <property type="project" value="UniProtKB-KW"/>
</dbReference>
<dbReference type="Pfam" id="PF00233">
    <property type="entry name" value="PDEase_I"/>
    <property type="match status" value="1"/>
</dbReference>
<dbReference type="PANTHER" id="PTHR11347">
    <property type="entry name" value="CYCLIC NUCLEOTIDE PHOSPHODIESTERASE"/>
    <property type="match status" value="1"/>
</dbReference>
<dbReference type="InterPro" id="IPR023174">
    <property type="entry name" value="PDEase_CS"/>
</dbReference>
<keyword evidence="6" id="KW-1185">Reference proteome</keyword>
<proteinExistence type="predicted"/>
<dbReference type="STRING" id="59894.ENSFALP00000010840"/>
<dbReference type="CDD" id="cd00077">
    <property type="entry name" value="HDc"/>
    <property type="match status" value="1"/>
</dbReference>
<dbReference type="GO" id="GO:0007165">
    <property type="term" value="P:signal transduction"/>
    <property type="evidence" value="ECO:0007669"/>
    <property type="project" value="InterPro"/>
</dbReference>
<dbReference type="eggNOG" id="KOG3688">
    <property type="taxonomic scope" value="Eukaryota"/>
</dbReference>
<dbReference type="PROSITE" id="PS51845">
    <property type="entry name" value="PDEASE_I_2"/>
    <property type="match status" value="1"/>
</dbReference>
<dbReference type="HOGENOM" id="CLU_005940_1_4_1"/>
<evidence type="ECO:0000313" key="6">
    <source>
        <dbReference type="Proteomes" id="UP000016665"/>
    </source>
</evidence>
<evidence type="ECO:0000259" key="4">
    <source>
        <dbReference type="PROSITE" id="PS51845"/>
    </source>
</evidence>
<dbReference type="InterPro" id="IPR036971">
    <property type="entry name" value="PDEase_catalytic_dom_sf"/>
</dbReference>
<feature type="binding site" evidence="3">
    <location>
        <position position="130"/>
    </location>
    <ligand>
        <name>Zn(2+)</name>
        <dbReference type="ChEBI" id="CHEBI:29105"/>
        <label>2</label>
    </ligand>
</feature>
<name>U3K736_FICAL</name>
<evidence type="ECO:0000256" key="3">
    <source>
        <dbReference type="PIRSR" id="PIRSR623088-3"/>
    </source>
</evidence>
<reference evidence="5" key="2">
    <citation type="submission" date="2025-09" db="UniProtKB">
        <authorList>
            <consortium name="Ensembl"/>
        </authorList>
    </citation>
    <scope>IDENTIFICATION</scope>
</reference>
<feature type="binding site" evidence="3">
    <location>
        <position position="236"/>
    </location>
    <ligand>
        <name>Zn(2+)</name>
        <dbReference type="ChEBI" id="CHEBI:29105"/>
        <label>1</label>
    </ligand>
</feature>
<feature type="binding site" evidence="3">
    <location>
        <position position="129"/>
    </location>
    <ligand>
        <name>Zn(2+)</name>
        <dbReference type="ChEBI" id="CHEBI:29105"/>
        <label>1</label>
    </ligand>
</feature>
<dbReference type="Gene3D" id="1.10.1300.10">
    <property type="entry name" value="3'5'-cyclic nucleotide phosphodiesterase, catalytic domain"/>
    <property type="match status" value="2"/>
</dbReference>
<dbReference type="GO" id="GO:0004114">
    <property type="term" value="F:3',5'-cyclic-nucleotide phosphodiesterase activity"/>
    <property type="evidence" value="ECO:0007669"/>
    <property type="project" value="InterPro"/>
</dbReference>
<dbReference type="Proteomes" id="UP000016665">
    <property type="component" value="Unplaced"/>
</dbReference>
<dbReference type="InterPro" id="IPR023088">
    <property type="entry name" value="PDEase"/>
</dbReference>
<evidence type="ECO:0000256" key="1">
    <source>
        <dbReference type="ARBA" id="ARBA00022723"/>
    </source>
</evidence>
<accession>U3K736</accession>
<dbReference type="PRINTS" id="PR00387">
    <property type="entry name" value="PDIESTERASE1"/>
</dbReference>
<dbReference type="SUPFAM" id="SSF109604">
    <property type="entry name" value="HD-domain/PDEase-like"/>
    <property type="match status" value="1"/>
</dbReference>
<reference evidence="5" key="1">
    <citation type="submission" date="2025-08" db="UniProtKB">
        <authorList>
            <consortium name="Ensembl"/>
        </authorList>
    </citation>
    <scope>IDENTIFICATION</scope>
</reference>
<keyword evidence="2" id="KW-0378">Hydrolase</keyword>